<protein>
    <submittedName>
        <fullName evidence="2">Uncharacterized protein</fullName>
    </submittedName>
</protein>
<reference evidence="2 3" key="1">
    <citation type="submission" date="2019-03" db="EMBL/GenBank/DDBJ databases">
        <title>Genomic Encyclopedia of Type Strains, Phase III (KMG-III): the genomes of soil and plant-associated and newly described type strains.</title>
        <authorList>
            <person name="Whitman W."/>
        </authorList>
    </citation>
    <scope>NUCLEOTIDE SEQUENCE [LARGE SCALE GENOMIC DNA]</scope>
    <source>
        <strain evidence="2 3">CECT 8446</strain>
    </source>
</reference>
<dbReference type="RefSeq" id="WP_133557151.1">
    <property type="nucleotide sequence ID" value="NZ_SNYF01000008.1"/>
</dbReference>
<feature type="transmembrane region" description="Helical" evidence="1">
    <location>
        <begin position="41"/>
        <end position="60"/>
    </location>
</feature>
<feature type="transmembrane region" description="Helical" evidence="1">
    <location>
        <begin position="95"/>
        <end position="114"/>
    </location>
</feature>
<name>A0A4R6T5P0_9BACT</name>
<dbReference type="Proteomes" id="UP000294535">
    <property type="component" value="Unassembled WGS sequence"/>
</dbReference>
<keyword evidence="1" id="KW-1133">Transmembrane helix</keyword>
<organism evidence="2 3">
    <name type="scientific">Algoriphagus boseongensis</name>
    <dbReference type="NCBI Taxonomy" id="1442587"/>
    <lineage>
        <taxon>Bacteria</taxon>
        <taxon>Pseudomonadati</taxon>
        <taxon>Bacteroidota</taxon>
        <taxon>Cytophagia</taxon>
        <taxon>Cytophagales</taxon>
        <taxon>Cyclobacteriaceae</taxon>
        <taxon>Algoriphagus</taxon>
    </lineage>
</organism>
<dbReference type="AlphaFoldDB" id="A0A4R6T5P0"/>
<accession>A0A4R6T5P0</accession>
<feature type="transmembrane region" description="Helical" evidence="1">
    <location>
        <begin position="7"/>
        <end position="29"/>
    </location>
</feature>
<evidence type="ECO:0000313" key="3">
    <source>
        <dbReference type="Proteomes" id="UP000294535"/>
    </source>
</evidence>
<feature type="transmembrane region" description="Helical" evidence="1">
    <location>
        <begin position="67"/>
        <end position="89"/>
    </location>
</feature>
<keyword evidence="3" id="KW-1185">Reference proteome</keyword>
<evidence type="ECO:0000256" key="1">
    <source>
        <dbReference type="SAM" id="Phobius"/>
    </source>
</evidence>
<gene>
    <name evidence="2" type="ORF">DFQ04_2962</name>
</gene>
<evidence type="ECO:0000313" key="2">
    <source>
        <dbReference type="EMBL" id="TDQ15076.1"/>
    </source>
</evidence>
<comment type="caution">
    <text evidence="2">The sequence shown here is derived from an EMBL/GenBank/DDBJ whole genome shotgun (WGS) entry which is preliminary data.</text>
</comment>
<dbReference type="OrthoDB" id="7271910at2"/>
<sequence>MTPSAKSVFYFGIYLTLVGLTLLFIPNLFLSLIGVENTSEIWIRLAGILLIALSVYYIVAVKHQLSIIFKVTAFIRCTIIIFFSVFVYLEMMEPVMLIFGAIDFAGGVWTYLAMKKEGIW</sequence>
<dbReference type="EMBL" id="SNYF01000008">
    <property type="protein sequence ID" value="TDQ15076.1"/>
    <property type="molecule type" value="Genomic_DNA"/>
</dbReference>
<proteinExistence type="predicted"/>
<keyword evidence="1" id="KW-0812">Transmembrane</keyword>
<keyword evidence="1" id="KW-0472">Membrane</keyword>